<evidence type="ECO:0000313" key="2">
    <source>
        <dbReference type="Proteomes" id="UP001558652"/>
    </source>
</evidence>
<evidence type="ECO:0000313" key="1">
    <source>
        <dbReference type="EMBL" id="KAL1115813.1"/>
    </source>
</evidence>
<accession>A0ABD0YC38</accession>
<dbReference type="EMBL" id="JBFDAA010000019">
    <property type="protein sequence ID" value="KAL1115813.1"/>
    <property type="molecule type" value="Genomic_DNA"/>
</dbReference>
<gene>
    <name evidence="1" type="ORF">AAG570_006103</name>
</gene>
<sequence length="147" mass="16854">MLCENKKQVTTKISTCNLPSLRDCMSFRPSDFSLFKKSAFYAVKKDQERFLQRHRLCGRDGRPLPARDQSGNLYNGSLQRISVNSLKGKASVTLTRMQNCDDSGTNEIIIWSNRINKVNRTSYTYSTNFTNEIPLNDDVKVMYALNI</sequence>
<reference evidence="1 2" key="1">
    <citation type="submission" date="2024-07" db="EMBL/GenBank/DDBJ databases">
        <title>Chromosome-level genome assembly of the water stick insect Ranatra chinensis (Heteroptera: Nepidae).</title>
        <authorList>
            <person name="Liu X."/>
        </authorList>
    </citation>
    <scope>NUCLEOTIDE SEQUENCE [LARGE SCALE GENOMIC DNA]</scope>
    <source>
        <strain evidence="1">Cailab_2021Rc</strain>
        <tissue evidence="1">Muscle</tissue>
    </source>
</reference>
<organism evidence="1 2">
    <name type="scientific">Ranatra chinensis</name>
    <dbReference type="NCBI Taxonomy" id="642074"/>
    <lineage>
        <taxon>Eukaryota</taxon>
        <taxon>Metazoa</taxon>
        <taxon>Ecdysozoa</taxon>
        <taxon>Arthropoda</taxon>
        <taxon>Hexapoda</taxon>
        <taxon>Insecta</taxon>
        <taxon>Pterygota</taxon>
        <taxon>Neoptera</taxon>
        <taxon>Paraneoptera</taxon>
        <taxon>Hemiptera</taxon>
        <taxon>Heteroptera</taxon>
        <taxon>Panheteroptera</taxon>
        <taxon>Nepomorpha</taxon>
        <taxon>Nepidae</taxon>
        <taxon>Ranatrinae</taxon>
        <taxon>Ranatra</taxon>
    </lineage>
</organism>
<keyword evidence="2" id="KW-1185">Reference proteome</keyword>
<comment type="caution">
    <text evidence="1">The sequence shown here is derived from an EMBL/GenBank/DDBJ whole genome shotgun (WGS) entry which is preliminary data.</text>
</comment>
<proteinExistence type="predicted"/>
<dbReference type="Proteomes" id="UP001558652">
    <property type="component" value="Unassembled WGS sequence"/>
</dbReference>
<dbReference type="AlphaFoldDB" id="A0ABD0YC38"/>
<name>A0ABD0YC38_9HEMI</name>
<protein>
    <submittedName>
        <fullName evidence="1">Uncharacterized protein</fullName>
    </submittedName>
</protein>